<dbReference type="EMBL" id="KZ613975">
    <property type="protein sequence ID" value="PMD29343.1"/>
    <property type="molecule type" value="Genomic_DNA"/>
</dbReference>
<organism evidence="2 3">
    <name type="scientific">Hyaloscypha variabilis (strain UAMH 11265 / GT02V1 / F)</name>
    <name type="common">Meliniomyces variabilis</name>
    <dbReference type="NCBI Taxonomy" id="1149755"/>
    <lineage>
        <taxon>Eukaryota</taxon>
        <taxon>Fungi</taxon>
        <taxon>Dikarya</taxon>
        <taxon>Ascomycota</taxon>
        <taxon>Pezizomycotina</taxon>
        <taxon>Leotiomycetes</taxon>
        <taxon>Helotiales</taxon>
        <taxon>Hyaloscyphaceae</taxon>
        <taxon>Hyaloscypha</taxon>
        <taxon>Hyaloscypha variabilis</taxon>
    </lineage>
</organism>
<accession>A0A2J6QSU9</accession>
<gene>
    <name evidence="2" type="ORF">L207DRAFT_240127</name>
</gene>
<name>A0A2J6QSU9_HYAVF</name>
<dbReference type="AlphaFoldDB" id="A0A2J6QSU9"/>
<evidence type="ECO:0000313" key="2">
    <source>
        <dbReference type="EMBL" id="PMD29343.1"/>
    </source>
</evidence>
<keyword evidence="3" id="KW-1185">Reference proteome</keyword>
<feature type="region of interest" description="Disordered" evidence="1">
    <location>
        <begin position="1"/>
        <end position="43"/>
    </location>
</feature>
<sequence>MSSEPSIPFEGADGPEAGKSNGGSADATKQAQNDSKDNGVGSMGSTELANMALLITEVKETNRLLKTLIAGKSPEHLPDKFQTQKESQDFQENKKYFEPYNEDELKQITLDHILSVEKATGFREYFLSWIKPGHLDDKLADEEPYRDLVIYRSEIVTRGRQEASLIVIGRESTNSLLARKHQRRQFPWQKINKSTSEPTLAATEVAELVKDQWPLEIAKPDWNYKTKNHGTKNFISWGGGMSMREDVPGFNNSLDLYCNNDGDWKSEFIRDGPRRYHVRINKLLKEPRLITLGGHISR</sequence>
<proteinExistence type="predicted"/>
<reference evidence="2 3" key="1">
    <citation type="submission" date="2016-04" db="EMBL/GenBank/DDBJ databases">
        <title>A degradative enzymes factory behind the ericoid mycorrhizal symbiosis.</title>
        <authorList>
            <consortium name="DOE Joint Genome Institute"/>
            <person name="Martino E."/>
            <person name="Morin E."/>
            <person name="Grelet G."/>
            <person name="Kuo A."/>
            <person name="Kohler A."/>
            <person name="Daghino S."/>
            <person name="Barry K."/>
            <person name="Choi C."/>
            <person name="Cichocki N."/>
            <person name="Clum A."/>
            <person name="Copeland A."/>
            <person name="Hainaut M."/>
            <person name="Haridas S."/>
            <person name="Labutti K."/>
            <person name="Lindquist E."/>
            <person name="Lipzen A."/>
            <person name="Khouja H.-R."/>
            <person name="Murat C."/>
            <person name="Ohm R."/>
            <person name="Olson A."/>
            <person name="Spatafora J."/>
            <person name="Veneault-Fourrey C."/>
            <person name="Henrissat B."/>
            <person name="Grigoriev I."/>
            <person name="Martin F."/>
            <person name="Perotto S."/>
        </authorList>
    </citation>
    <scope>NUCLEOTIDE SEQUENCE [LARGE SCALE GENOMIC DNA]</scope>
    <source>
        <strain evidence="2 3">F</strain>
    </source>
</reference>
<evidence type="ECO:0000313" key="3">
    <source>
        <dbReference type="Proteomes" id="UP000235786"/>
    </source>
</evidence>
<protein>
    <submittedName>
        <fullName evidence="2">Uncharacterized protein</fullName>
    </submittedName>
</protein>
<dbReference type="Proteomes" id="UP000235786">
    <property type="component" value="Unassembled WGS sequence"/>
</dbReference>
<evidence type="ECO:0000256" key="1">
    <source>
        <dbReference type="SAM" id="MobiDB-lite"/>
    </source>
</evidence>